<dbReference type="InterPro" id="IPR027363">
    <property type="entry name" value="M1Pi_N"/>
</dbReference>
<dbReference type="HAMAP" id="MF_01678">
    <property type="entry name" value="Salvage_MtnA"/>
    <property type="match status" value="1"/>
</dbReference>
<comment type="catalytic activity">
    <reaction evidence="2 3">
        <text>5-(methylsulfanyl)-alpha-D-ribose 1-phosphate = 5-(methylsulfanyl)-D-ribulose 1-phosphate</text>
        <dbReference type="Rhea" id="RHEA:19989"/>
        <dbReference type="ChEBI" id="CHEBI:58533"/>
        <dbReference type="ChEBI" id="CHEBI:58548"/>
        <dbReference type="EC" id="5.3.1.23"/>
    </reaction>
</comment>
<dbReference type="PANTHER" id="PTHR43475:SF1">
    <property type="entry name" value="METHYLTHIORIBOSE-1-PHOSPHATE ISOMERASE"/>
    <property type="match status" value="1"/>
</dbReference>
<proteinExistence type="inferred from homology"/>
<organism evidence="4 5">
    <name type="scientific">Thermanaerothrix daxensis</name>
    <dbReference type="NCBI Taxonomy" id="869279"/>
    <lineage>
        <taxon>Bacteria</taxon>
        <taxon>Bacillati</taxon>
        <taxon>Chloroflexota</taxon>
        <taxon>Anaerolineae</taxon>
        <taxon>Anaerolineales</taxon>
        <taxon>Anaerolineaceae</taxon>
        <taxon>Thermanaerothrix</taxon>
    </lineage>
</organism>
<reference evidence="4 5" key="1">
    <citation type="submission" date="2015-07" db="EMBL/GenBank/DDBJ databases">
        <title>Whole genome sequence of Thermanaerothrix daxensis DSM 23592.</title>
        <authorList>
            <person name="Hemp J."/>
            <person name="Ward L.M."/>
            <person name="Pace L.A."/>
            <person name="Fischer W.W."/>
        </authorList>
    </citation>
    <scope>NUCLEOTIDE SEQUENCE [LARGE SCALE GENOMIC DNA]</scope>
    <source>
        <strain evidence="4 5">GNS-1</strain>
    </source>
</reference>
<dbReference type="Gene3D" id="3.40.50.10470">
    <property type="entry name" value="Translation initiation factor eif-2b, domain 2"/>
    <property type="match status" value="1"/>
</dbReference>
<keyword evidence="3" id="KW-0028">Amino-acid biosynthesis</keyword>
<protein>
    <recommendedName>
        <fullName evidence="3">Methylthioribose-1-phosphate isomerase</fullName>
        <shortName evidence="3">M1Pi</shortName>
        <shortName evidence="3">MTR-1-P isomerase</shortName>
        <ecNumber evidence="3">5.3.1.23</ecNumber>
    </recommendedName>
    <alternativeName>
        <fullName evidence="3">S-methyl-5-thioribose-1-phosphate isomerase</fullName>
    </alternativeName>
</protein>
<dbReference type="Proteomes" id="UP000050544">
    <property type="component" value="Unassembled WGS sequence"/>
</dbReference>
<comment type="pathway">
    <text evidence="3">Amino-acid biosynthesis; L-methionine biosynthesis via salvage pathway; L-methionine from S-methyl-5-thio-alpha-D-ribose 1-phosphate: step 1/6.</text>
</comment>
<dbReference type="OrthoDB" id="9803436at2"/>
<keyword evidence="5" id="KW-1185">Reference proteome</keyword>
<comment type="function">
    <text evidence="3">Catalyzes the interconversion of methylthioribose-1-phosphate (MTR-1-P) into methylthioribulose-1-phosphate (MTRu-1-P).</text>
</comment>
<dbReference type="AlphaFoldDB" id="A0A0P6XY77"/>
<feature type="binding site" evidence="3">
    <location>
        <begin position="248"/>
        <end position="249"/>
    </location>
    <ligand>
        <name>substrate</name>
    </ligand>
</feature>
<dbReference type="InterPro" id="IPR005251">
    <property type="entry name" value="IF-M1Pi"/>
</dbReference>
<evidence type="ECO:0000313" key="5">
    <source>
        <dbReference type="Proteomes" id="UP000050544"/>
    </source>
</evidence>
<comment type="similarity">
    <text evidence="3">Belongs to the EIF-2B alpha/beta/delta subunits family. MtnA subfamily.</text>
</comment>
<name>A0A0P6XY77_9CHLR</name>
<dbReference type="EMBL" id="LGKO01000002">
    <property type="protein sequence ID" value="KPL84639.1"/>
    <property type="molecule type" value="Genomic_DNA"/>
</dbReference>
<dbReference type="InterPro" id="IPR000649">
    <property type="entry name" value="IF-2B-related"/>
</dbReference>
<evidence type="ECO:0000256" key="2">
    <source>
        <dbReference type="ARBA" id="ARBA00052401"/>
    </source>
</evidence>
<dbReference type="NCBIfam" id="TIGR00524">
    <property type="entry name" value="eIF-2B_rel"/>
    <property type="match status" value="1"/>
</dbReference>
<feature type="binding site" evidence="3">
    <location>
        <position position="197"/>
    </location>
    <ligand>
        <name>substrate</name>
    </ligand>
</feature>
<dbReference type="InterPro" id="IPR037171">
    <property type="entry name" value="NagB/RpiA_transferase-like"/>
</dbReference>
<dbReference type="GO" id="GO:0019509">
    <property type="term" value="P:L-methionine salvage from methylthioadenosine"/>
    <property type="evidence" value="ECO:0007669"/>
    <property type="project" value="UniProtKB-UniRule"/>
</dbReference>
<dbReference type="Gene3D" id="1.20.120.420">
    <property type="entry name" value="translation initiation factor eif-2b, domain 1"/>
    <property type="match status" value="1"/>
</dbReference>
<accession>A0A0P6XY77</accession>
<dbReference type="FunFam" id="1.20.120.420:FF:000003">
    <property type="entry name" value="Methylthioribose-1-phosphate isomerase"/>
    <property type="match status" value="1"/>
</dbReference>
<keyword evidence="3" id="KW-0486">Methionine biosynthesis</keyword>
<dbReference type="GO" id="GO:0046523">
    <property type="term" value="F:S-methyl-5-thioribose-1-phosphate isomerase activity"/>
    <property type="evidence" value="ECO:0007669"/>
    <property type="project" value="UniProtKB-UniRule"/>
</dbReference>
<dbReference type="STRING" id="869279.SE15_06200"/>
<dbReference type="UniPathway" id="UPA00904">
    <property type="reaction ID" value="UER00874"/>
</dbReference>
<evidence type="ECO:0000256" key="1">
    <source>
        <dbReference type="ARBA" id="ARBA00023235"/>
    </source>
</evidence>
<dbReference type="NCBIfam" id="NF004326">
    <property type="entry name" value="PRK05720.1"/>
    <property type="match status" value="1"/>
</dbReference>
<dbReference type="InterPro" id="IPR011559">
    <property type="entry name" value="Initiation_fac_2B_a/b/d"/>
</dbReference>
<gene>
    <name evidence="3" type="primary">mtnA</name>
    <name evidence="4" type="ORF">SE15_06200</name>
</gene>
<dbReference type="PANTHER" id="PTHR43475">
    <property type="entry name" value="METHYLTHIORIBOSE-1-PHOSPHATE ISOMERASE"/>
    <property type="match status" value="1"/>
</dbReference>
<feature type="binding site" evidence="3">
    <location>
        <begin position="47"/>
        <end position="49"/>
    </location>
    <ligand>
        <name>substrate</name>
    </ligand>
</feature>
<dbReference type="Pfam" id="PF01008">
    <property type="entry name" value="IF-2B"/>
    <property type="match status" value="1"/>
</dbReference>
<keyword evidence="1 3" id="KW-0413">Isomerase</keyword>
<dbReference type="RefSeq" id="WP_054521198.1">
    <property type="nucleotide sequence ID" value="NZ_LGKO01000002.1"/>
</dbReference>
<feature type="binding site" evidence="3">
    <location>
        <position position="90"/>
    </location>
    <ligand>
        <name>substrate</name>
    </ligand>
</feature>
<evidence type="ECO:0000313" key="4">
    <source>
        <dbReference type="EMBL" id="KPL84639.1"/>
    </source>
</evidence>
<dbReference type="InterPro" id="IPR042529">
    <property type="entry name" value="IF_2B-like_C"/>
</dbReference>
<dbReference type="PATRIC" id="fig|869279.4.peg.1246"/>
<feature type="active site" description="Proton donor" evidence="3">
    <location>
        <position position="238"/>
    </location>
</feature>
<dbReference type="SUPFAM" id="SSF100950">
    <property type="entry name" value="NagB/RpiA/CoA transferase-like"/>
    <property type="match status" value="1"/>
</dbReference>
<evidence type="ECO:0000256" key="3">
    <source>
        <dbReference type="HAMAP-Rule" id="MF_01678"/>
    </source>
</evidence>
<dbReference type="NCBIfam" id="TIGR00512">
    <property type="entry name" value="salvage_mtnA"/>
    <property type="match status" value="1"/>
</dbReference>
<comment type="caution">
    <text evidence="4">The sequence shown here is derived from an EMBL/GenBank/DDBJ whole genome shotgun (WGS) entry which is preliminary data.</text>
</comment>
<feature type="site" description="Transition state stabilizer" evidence="3">
    <location>
        <position position="158"/>
    </location>
</feature>
<dbReference type="FunFam" id="3.40.50.10470:FF:000006">
    <property type="entry name" value="Methylthioribose-1-phosphate isomerase"/>
    <property type="match status" value="1"/>
</dbReference>
<sequence>MAPYRTLEWRNDALVLLDQRLLPHEVRYITLTRVEEVAEAIRNMTVRGAPAIGATAAYGMALAALQSPAKTVEDLLRHLEQAATLLKASRPTAVNLAWAVDRIMSLVNALSTNDPTQIFHTILNEAHTIAEEDVQTNRQIGLNALPLLPPKVTFIHHCNTGALATVDYGTALGIIRTAHEHGHEVFVYVDETRPRLQGARLTAWELQQLGIPFQIIVDGASGFVMRTRKVDAVVVGCDRVALNGDTANKIGTYNLALAAHAHGVPFYVAAPTSTIDLSLPNGAAIPIEERSEEEIVAFDGHPIAPVGAPAFNPAFDVTPAQYITAIITEAGIAYPPYEQSLPYQVETAKKWREKFRSLNR</sequence>
<dbReference type="EC" id="5.3.1.23" evidence="3"/>